<organism evidence="6 7">
    <name type="scientific">Lacisediminihabitans changchengi</name>
    <dbReference type="NCBI Taxonomy" id="2787634"/>
    <lineage>
        <taxon>Bacteria</taxon>
        <taxon>Bacillati</taxon>
        <taxon>Actinomycetota</taxon>
        <taxon>Actinomycetes</taxon>
        <taxon>Micrococcales</taxon>
        <taxon>Microbacteriaceae</taxon>
        <taxon>Lacisediminihabitans</taxon>
    </lineage>
</organism>
<keyword evidence="7" id="KW-1185">Reference proteome</keyword>
<dbReference type="EMBL" id="JAEPES010000001">
    <property type="protein sequence ID" value="MBK4346232.1"/>
    <property type="molecule type" value="Genomic_DNA"/>
</dbReference>
<dbReference type="AlphaFoldDB" id="A0A934VWW2"/>
<dbReference type="InterPro" id="IPR029044">
    <property type="entry name" value="Nucleotide-diphossugar_trans"/>
</dbReference>
<comment type="caution">
    <text evidence="6">The sequence shown here is derived from an EMBL/GenBank/DDBJ whole genome shotgun (WGS) entry which is preliminary data.</text>
</comment>
<dbReference type="InterPro" id="IPR025877">
    <property type="entry name" value="MobA-like_NTP_Trfase"/>
</dbReference>
<dbReference type="EC" id="2.7.7.68" evidence="6"/>
<dbReference type="GO" id="GO:0043814">
    <property type="term" value="F:phospholactate guanylyltransferase activity"/>
    <property type="evidence" value="ECO:0007669"/>
    <property type="project" value="UniProtKB-EC"/>
</dbReference>
<reference evidence="6" key="1">
    <citation type="submission" date="2021-01" db="EMBL/GenBank/DDBJ databases">
        <title>Lacisediminihabitans sp. nov. strain G11-30, isolated from Antarctic Soil.</title>
        <authorList>
            <person name="Li J."/>
        </authorList>
    </citation>
    <scope>NUCLEOTIDE SEQUENCE</scope>
    <source>
        <strain evidence="6">G11-30</strain>
    </source>
</reference>
<gene>
    <name evidence="6" type="primary">cofC</name>
    <name evidence="6" type="ORF">IV501_01160</name>
</gene>
<feature type="domain" description="MobA-like NTP transferase" evidence="5">
    <location>
        <begin position="73"/>
        <end position="175"/>
    </location>
</feature>
<evidence type="ECO:0000256" key="4">
    <source>
        <dbReference type="ARBA" id="ARBA00023134"/>
    </source>
</evidence>
<dbReference type="Gene3D" id="3.90.550.10">
    <property type="entry name" value="Spore Coat Polysaccharide Biosynthesis Protein SpsA, Chain A"/>
    <property type="match status" value="1"/>
</dbReference>
<name>A0A934VWW2_9MICO</name>
<accession>A0A934VWW2</accession>
<keyword evidence="1 6" id="KW-0808">Transferase</keyword>
<evidence type="ECO:0000259" key="5">
    <source>
        <dbReference type="Pfam" id="PF12804"/>
    </source>
</evidence>
<dbReference type="GO" id="GO:0005525">
    <property type="term" value="F:GTP binding"/>
    <property type="evidence" value="ECO:0007669"/>
    <property type="project" value="UniProtKB-KW"/>
</dbReference>
<evidence type="ECO:0000256" key="1">
    <source>
        <dbReference type="ARBA" id="ARBA00022679"/>
    </source>
</evidence>
<evidence type="ECO:0000313" key="6">
    <source>
        <dbReference type="EMBL" id="MBK4346232.1"/>
    </source>
</evidence>
<dbReference type="PANTHER" id="PTHR40392">
    <property type="entry name" value="2-PHOSPHO-L-LACTATE GUANYLYLTRANSFERASE"/>
    <property type="match status" value="1"/>
</dbReference>
<dbReference type="InterPro" id="IPR002835">
    <property type="entry name" value="CofC"/>
</dbReference>
<sequence>MVKAYRADRLPTTTGIRKAGKTIPDTHEPQPTTEWVVVIPVKGTPDAKSRFGDTDNDGNRAALALAIAYDTVQAAVATAAVSGVLVVTSAEASVIFDETDALVLVEEEPDGLAAAIALGVETAEAMGAPGRGVAVLLGDLPAMTPAELDAALVAAAAHDRAMVTDAAGTGTTLITAADGASHAPAFGVGSAEAHRAVGYVALEIAEDSGLRRDVDTREELQALVGRLGPRTSSLVE</sequence>
<evidence type="ECO:0000256" key="2">
    <source>
        <dbReference type="ARBA" id="ARBA00022695"/>
    </source>
</evidence>
<dbReference type="NCBIfam" id="TIGR03552">
    <property type="entry name" value="F420_cofC"/>
    <property type="match status" value="1"/>
</dbReference>
<keyword evidence="4" id="KW-0342">GTP-binding</keyword>
<dbReference type="Pfam" id="PF12804">
    <property type="entry name" value="NTP_transf_3"/>
    <property type="match status" value="1"/>
</dbReference>
<protein>
    <submittedName>
        <fullName evidence="6">2-phospho-L-lactate guanylyltransferase</fullName>
        <ecNumber evidence="6">2.7.7.68</ecNumber>
    </submittedName>
</protein>
<keyword evidence="2 6" id="KW-0548">Nucleotidyltransferase</keyword>
<dbReference type="Proteomes" id="UP000636458">
    <property type="component" value="Unassembled WGS sequence"/>
</dbReference>
<evidence type="ECO:0000313" key="7">
    <source>
        <dbReference type="Proteomes" id="UP000636458"/>
    </source>
</evidence>
<dbReference type="SUPFAM" id="SSF53448">
    <property type="entry name" value="Nucleotide-diphospho-sugar transferases"/>
    <property type="match status" value="1"/>
</dbReference>
<keyword evidence="3" id="KW-0547">Nucleotide-binding</keyword>
<proteinExistence type="predicted"/>
<dbReference type="PANTHER" id="PTHR40392:SF1">
    <property type="entry name" value="2-PHOSPHO-L-LACTATE GUANYLYLTRANSFERASE"/>
    <property type="match status" value="1"/>
</dbReference>
<evidence type="ECO:0000256" key="3">
    <source>
        <dbReference type="ARBA" id="ARBA00022741"/>
    </source>
</evidence>
<dbReference type="RefSeq" id="WP_200554584.1">
    <property type="nucleotide sequence ID" value="NZ_JAEPES010000001.1"/>
</dbReference>